<evidence type="ECO:0000259" key="3">
    <source>
        <dbReference type="Pfam" id="PF01467"/>
    </source>
</evidence>
<protein>
    <submittedName>
        <fullName evidence="4">Glycerol-3-phosphate cytidylyltransferase</fullName>
    </submittedName>
</protein>
<dbReference type="RefSeq" id="WP_109733752.1">
    <property type="nucleotide sequence ID" value="NZ_BAAACK010000008.1"/>
</dbReference>
<dbReference type="PANTHER" id="PTHR43793:SF1">
    <property type="entry name" value="FAD SYNTHASE"/>
    <property type="match status" value="1"/>
</dbReference>
<gene>
    <name evidence="4" type="ORF">A8806_12149</name>
</gene>
<dbReference type="EMBL" id="QGDL01000021">
    <property type="protein sequence ID" value="PWJ20733.1"/>
    <property type="molecule type" value="Genomic_DNA"/>
</dbReference>
<dbReference type="Pfam" id="PF01467">
    <property type="entry name" value="CTP_transf_like"/>
    <property type="match status" value="1"/>
</dbReference>
<dbReference type="GO" id="GO:0016779">
    <property type="term" value="F:nucleotidyltransferase activity"/>
    <property type="evidence" value="ECO:0007669"/>
    <property type="project" value="UniProtKB-KW"/>
</dbReference>
<name>A0A2Y9C6P7_9FIRM</name>
<evidence type="ECO:0000256" key="1">
    <source>
        <dbReference type="ARBA" id="ARBA00022679"/>
    </source>
</evidence>
<accession>A0A2Y9C6P7</accession>
<dbReference type="Proteomes" id="UP000245845">
    <property type="component" value="Unassembled WGS sequence"/>
</dbReference>
<dbReference type="NCBIfam" id="TIGR00125">
    <property type="entry name" value="cyt_tran_rel"/>
    <property type="match status" value="1"/>
</dbReference>
<sequence>MKKYKIGYTTGVYDMFHIGHLNILKRAKEQCEYLIVGVSTDELVKSYKGKTPIIPYKERFAIVDSIKYVDLVVPQTTMDKMEAWNELHFDVMFHGSDWKGSDMYNRLIEKFHDVGTEVVFLPHTSGVSSTLLSEVLHKIQDDNE</sequence>
<keyword evidence="1 4" id="KW-0808">Transferase</keyword>
<dbReference type="OrthoDB" id="9802794at2"/>
<dbReference type="InterPro" id="IPR050385">
    <property type="entry name" value="Archaeal_FAD_synthase"/>
</dbReference>
<comment type="caution">
    <text evidence="4">The sequence shown here is derived from an EMBL/GenBank/DDBJ whole genome shotgun (WGS) entry which is preliminary data.</text>
</comment>
<dbReference type="AlphaFoldDB" id="A0A2Y9C6P7"/>
<evidence type="ECO:0000313" key="5">
    <source>
        <dbReference type="Proteomes" id="UP000245845"/>
    </source>
</evidence>
<dbReference type="SUPFAM" id="SSF52374">
    <property type="entry name" value="Nucleotidylyl transferase"/>
    <property type="match status" value="1"/>
</dbReference>
<keyword evidence="2 4" id="KW-0548">Nucleotidyltransferase</keyword>
<organism evidence="4 5">
    <name type="scientific">Faecalicatena orotica</name>
    <dbReference type="NCBI Taxonomy" id="1544"/>
    <lineage>
        <taxon>Bacteria</taxon>
        <taxon>Bacillati</taxon>
        <taxon>Bacillota</taxon>
        <taxon>Clostridia</taxon>
        <taxon>Lachnospirales</taxon>
        <taxon>Lachnospiraceae</taxon>
        <taxon>Faecalicatena</taxon>
    </lineage>
</organism>
<evidence type="ECO:0000256" key="2">
    <source>
        <dbReference type="ARBA" id="ARBA00022695"/>
    </source>
</evidence>
<feature type="domain" description="Cytidyltransferase-like" evidence="3">
    <location>
        <begin position="8"/>
        <end position="132"/>
    </location>
</feature>
<dbReference type="InterPro" id="IPR014729">
    <property type="entry name" value="Rossmann-like_a/b/a_fold"/>
</dbReference>
<evidence type="ECO:0000313" key="4">
    <source>
        <dbReference type="EMBL" id="PWJ20733.1"/>
    </source>
</evidence>
<dbReference type="Gene3D" id="3.40.50.620">
    <property type="entry name" value="HUPs"/>
    <property type="match status" value="1"/>
</dbReference>
<keyword evidence="5" id="KW-1185">Reference proteome</keyword>
<dbReference type="PANTHER" id="PTHR43793">
    <property type="entry name" value="FAD SYNTHASE"/>
    <property type="match status" value="1"/>
</dbReference>
<reference evidence="4 5" key="1">
    <citation type="submission" date="2018-05" db="EMBL/GenBank/DDBJ databases">
        <title>The Hungate 1000. A catalogue of reference genomes from the rumen microbiome.</title>
        <authorList>
            <person name="Kelly W."/>
        </authorList>
    </citation>
    <scope>NUCLEOTIDE SEQUENCE [LARGE SCALE GENOMIC DNA]</scope>
    <source>
        <strain evidence="4 5">NLAE-zl-C242</strain>
    </source>
</reference>
<dbReference type="InterPro" id="IPR004821">
    <property type="entry name" value="Cyt_trans-like"/>
</dbReference>
<proteinExistence type="predicted"/>